<dbReference type="AlphaFoldDB" id="E4X0M0"/>
<dbReference type="InterPro" id="IPR011047">
    <property type="entry name" value="Quinoprotein_ADH-like_sf"/>
</dbReference>
<organism evidence="1">
    <name type="scientific">Oikopleura dioica</name>
    <name type="common">Tunicate</name>
    <dbReference type="NCBI Taxonomy" id="34765"/>
    <lineage>
        <taxon>Eukaryota</taxon>
        <taxon>Metazoa</taxon>
        <taxon>Chordata</taxon>
        <taxon>Tunicata</taxon>
        <taxon>Appendicularia</taxon>
        <taxon>Copelata</taxon>
        <taxon>Oikopleuridae</taxon>
        <taxon>Oikopleura</taxon>
    </lineage>
</organism>
<dbReference type="PANTHER" id="PTHR34512:SF30">
    <property type="entry name" value="OUTER MEMBRANE PROTEIN ASSEMBLY FACTOR BAMB"/>
    <property type="match status" value="1"/>
</dbReference>
<dbReference type="OrthoDB" id="10411448at2759"/>
<gene>
    <name evidence="1" type="ORF">GSOID_T00015257001</name>
</gene>
<dbReference type="InterPro" id="IPR015943">
    <property type="entry name" value="WD40/YVTN_repeat-like_dom_sf"/>
</dbReference>
<accession>E4X0M0</accession>
<dbReference type="EMBL" id="FN653020">
    <property type="protein sequence ID" value="CBY23319.1"/>
    <property type="molecule type" value="Genomic_DNA"/>
</dbReference>
<dbReference type="PANTHER" id="PTHR34512">
    <property type="entry name" value="CELL SURFACE PROTEIN"/>
    <property type="match status" value="1"/>
</dbReference>
<protein>
    <submittedName>
        <fullName evidence="1">Uncharacterized protein</fullName>
    </submittedName>
</protein>
<evidence type="ECO:0000313" key="2">
    <source>
        <dbReference type="Proteomes" id="UP000001307"/>
    </source>
</evidence>
<dbReference type="InterPro" id="IPR018391">
    <property type="entry name" value="PQQ_b-propeller_rpt"/>
</dbReference>
<reference evidence="1" key="1">
    <citation type="journal article" date="2010" name="Science">
        <title>Plasticity of animal genome architecture unmasked by rapid evolution of a pelagic tunicate.</title>
        <authorList>
            <person name="Denoeud F."/>
            <person name="Henriet S."/>
            <person name="Mungpakdee S."/>
            <person name="Aury J.M."/>
            <person name="Da Silva C."/>
            <person name="Brinkmann H."/>
            <person name="Mikhaleva J."/>
            <person name="Olsen L.C."/>
            <person name="Jubin C."/>
            <person name="Canestro C."/>
            <person name="Bouquet J.M."/>
            <person name="Danks G."/>
            <person name="Poulain J."/>
            <person name="Campsteijn C."/>
            <person name="Adamski M."/>
            <person name="Cross I."/>
            <person name="Yadetie F."/>
            <person name="Muffato M."/>
            <person name="Louis A."/>
            <person name="Butcher S."/>
            <person name="Tsagkogeorga G."/>
            <person name="Konrad A."/>
            <person name="Singh S."/>
            <person name="Jensen M.F."/>
            <person name="Cong E.H."/>
            <person name="Eikeseth-Otteraa H."/>
            <person name="Noel B."/>
            <person name="Anthouard V."/>
            <person name="Porcel B.M."/>
            <person name="Kachouri-Lafond R."/>
            <person name="Nishino A."/>
            <person name="Ugolini M."/>
            <person name="Chourrout P."/>
            <person name="Nishida H."/>
            <person name="Aasland R."/>
            <person name="Huzurbazar S."/>
            <person name="Westhof E."/>
            <person name="Delsuc F."/>
            <person name="Lehrach H."/>
            <person name="Reinhardt R."/>
            <person name="Weissenbach J."/>
            <person name="Roy S.W."/>
            <person name="Artiguenave F."/>
            <person name="Postlethwait J.H."/>
            <person name="Manak J.R."/>
            <person name="Thompson E.M."/>
            <person name="Jaillon O."/>
            <person name="Du Pasquier L."/>
            <person name="Boudinot P."/>
            <person name="Liberles D.A."/>
            <person name="Volff J.N."/>
            <person name="Philippe H."/>
            <person name="Lenhard B."/>
            <person name="Roest Crollius H."/>
            <person name="Wincker P."/>
            <person name="Chourrout D."/>
        </authorList>
    </citation>
    <scope>NUCLEOTIDE SEQUENCE [LARGE SCALE GENOMIC DNA]</scope>
</reference>
<dbReference type="Gene3D" id="2.130.10.10">
    <property type="entry name" value="YVTN repeat-like/Quinoprotein amine dehydrogenase"/>
    <property type="match status" value="1"/>
</dbReference>
<dbReference type="SMART" id="SM00564">
    <property type="entry name" value="PQQ"/>
    <property type="match status" value="5"/>
</dbReference>
<proteinExistence type="predicted"/>
<dbReference type="InParanoid" id="E4X0M0"/>
<sequence>MKLLHSIVALGFCDVPQYDDREIELDAYEIVLASDDDKKMFAIDGIKGEKIWEKEIRDNPTHWPFVSLNYRVYFSDDSKAVRALNLQTGRDMWSLEMEHNIAPAIHLSKDEDTLFVPMVNGQIVAYDVTQKDKVEKKWTYEAPGELESPMIDDMKNSMIYFCSGMENTNYKGDLDEHEEEDMASVFCLGVNYQGEEVWRVAFDDALSSPPVLYKERVHFLGFLDGQILSIDAKTGENKTLRELPDISDGYPALDAHNGFLYAGHAEGGIFSANLDESDEAKNFGVEWEDELENQQAFSSILHCEGESDEMKAINFMVFASENDLIKYDVEEKEVVWKIPIPAASSMTSPKLYIFETLL</sequence>
<dbReference type="SUPFAM" id="SSF50998">
    <property type="entry name" value="Quinoprotein alcohol dehydrogenase-like"/>
    <property type="match status" value="1"/>
</dbReference>
<keyword evidence="2" id="KW-1185">Reference proteome</keyword>
<evidence type="ECO:0000313" key="1">
    <source>
        <dbReference type="EMBL" id="CBY23319.1"/>
    </source>
</evidence>
<dbReference type="Proteomes" id="UP000001307">
    <property type="component" value="Unassembled WGS sequence"/>
</dbReference>
<dbReference type="Gene3D" id="2.40.10.480">
    <property type="match status" value="1"/>
</dbReference>
<name>E4X0M0_OIKDI</name>